<feature type="region of interest" description="Disordered" evidence="1">
    <location>
        <begin position="305"/>
        <end position="347"/>
    </location>
</feature>
<dbReference type="Proteomes" id="UP001151582">
    <property type="component" value="Unassembled WGS sequence"/>
</dbReference>
<organism evidence="2 3">
    <name type="scientific">Dimargaris verticillata</name>
    <dbReference type="NCBI Taxonomy" id="2761393"/>
    <lineage>
        <taxon>Eukaryota</taxon>
        <taxon>Fungi</taxon>
        <taxon>Fungi incertae sedis</taxon>
        <taxon>Zoopagomycota</taxon>
        <taxon>Kickxellomycotina</taxon>
        <taxon>Dimargaritomycetes</taxon>
        <taxon>Dimargaritales</taxon>
        <taxon>Dimargaritaceae</taxon>
        <taxon>Dimargaris</taxon>
    </lineage>
</organism>
<feature type="compositionally biased region" description="Acidic residues" evidence="1">
    <location>
        <begin position="93"/>
        <end position="108"/>
    </location>
</feature>
<protein>
    <submittedName>
        <fullName evidence="2">Uncharacterized protein</fullName>
    </submittedName>
</protein>
<name>A0A9W8AZ48_9FUNG</name>
<evidence type="ECO:0000313" key="2">
    <source>
        <dbReference type="EMBL" id="KAJ1976553.1"/>
    </source>
</evidence>
<comment type="caution">
    <text evidence="2">The sequence shown here is derived from an EMBL/GenBank/DDBJ whole genome shotgun (WGS) entry which is preliminary data.</text>
</comment>
<feature type="compositionally biased region" description="Polar residues" evidence="1">
    <location>
        <begin position="138"/>
        <end position="166"/>
    </location>
</feature>
<feature type="compositionally biased region" description="Pro residues" evidence="1">
    <location>
        <begin position="45"/>
        <end position="60"/>
    </location>
</feature>
<dbReference type="OrthoDB" id="10583693at2759"/>
<evidence type="ECO:0000256" key="1">
    <source>
        <dbReference type="SAM" id="MobiDB-lite"/>
    </source>
</evidence>
<feature type="non-terminal residue" evidence="2">
    <location>
        <position position="1"/>
    </location>
</feature>
<feature type="region of interest" description="Disordered" evidence="1">
    <location>
        <begin position="1"/>
        <end position="171"/>
    </location>
</feature>
<feature type="compositionally biased region" description="Acidic residues" evidence="1">
    <location>
        <begin position="115"/>
        <end position="133"/>
    </location>
</feature>
<proteinExistence type="predicted"/>
<dbReference type="AlphaFoldDB" id="A0A9W8AZ48"/>
<sequence>AFPLTVPYNHQPIALDDSTEASDVTASPAGVYPHDVSEDHLSVPNPLPVPEPEPLPPAPPASAGYVPNVLNPYTPGLPDGDGLSPPGVPGDVGNEDAEDSDSGTDDDGDGHSDSDSDSDDDDSGDDDADENDTDSNHNAGDQVQSHQPSDTIPANPESKPNYNPENPGNLLNLDIPSALGLHGRRQLRQWQRRAVDAPASRDEALIKGPVVGIGIDLQPQRGLGGLLKLNLSLLGLLHINVDTYSLFGYDKNHRLVHKESHRAKGKSAGYDAGLKVDLDKAKQEEEQVDSVVAVIKGTDGTRYIGKLPYLEKPSSTAKPGNKSEEGEGEDNDDAIVVAAKPTPGKYD</sequence>
<accession>A0A9W8AZ48</accession>
<evidence type="ECO:0000313" key="3">
    <source>
        <dbReference type="Proteomes" id="UP001151582"/>
    </source>
</evidence>
<feature type="compositionally biased region" description="Low complexity" evidence="1">
    <location>
        <begin position="76"/>
        <end position="92"/>
    </location>
</feature>
<gene>
    <name evidence="2" type="ORF">H4R34_003938</name>
</gene>
<reference evidence="2" key="1">
    <citation type="submission" date="2022-07" db="EMBL/GenBank/DDBJ databases">
        <title>Phylogenomic reconstructions and comparative analyses of Kickxellomycotina fungi.</title>
        <authorList>
            <person name="Reynolds N.K."/>
            <person name="Stajich J.E."/>
            <person name="Barry K."/>
            <person name="Grigoriev I.V."/>
            <person name="Crous P."/>
            <person name="Smith M.E."/>
        </authorList>
    </citation>
    <scope>NUCLEOTIDE SEQUENCE</scope>
    <source>
        <strain evidence="2">RSA 567</strain>
    </source>
</reference>
<dbReference type="EMBL" id="JANBQB010000420">
    <property type="protein sequence ID" value="KAJ1976553.1"/>
    <property type="molecule type" value="Genomic_DNA"/>
</dbReference>
<keyword evidence="3" id="KW-1185">Reference proteome</keyword>